<dbReference type="InterPro" id="IPR008599">
    <property type="entry name" value="Diacid_rec"/>
</dbReference>
<feature type="domain" description="CdaR GGDEF-like" evidence="4">
    <location>
        <begin position="140"/>
        <end position="284"/>
    </location>
</feature>
<sequence length="396" mass="44647">MLKRLAPKIVSSISQAIGYQIFITDEKAILVGASDHSIIGTFSESALKSIKCRKNEPIKYIKESNEIKGIILTVKLAGKIVGTIGITGDPQEVQRFGILAKNQAESLLWEEVFYNSTLLQEEAVKSFIKEISIFNESKTEEFVIIAKGYKLGFDITPPHIAIAIEVCKENKLSKVKDIEGFMHEDNEQYKQGVKIEIISKIKKIFSGIDDIVAPIGVNRYIILKALKCSCDEKGTLEIIEDTCRNFSRNLQEGGIDVYIGIGSLARNVSGLSKSYKESWRAIEIGKRAKKSSRIFQINEFHLESLILNTQKDACEDFLQIALSTLKEQTDWIDLSKTIKAWCECRFSQVEAAKELFIHRNTLNHRLNKIYKVSGINIKDFKEAITLYLAVIMGEIL</sequence>
<dbReference type="PANTHER" id="PTHR33744:SF15">
    <property type="entry name" value="CARBOHYDRATE DIACID REGULATOR"/>
    <property type="match status" value="1"/>
</dbReference>
<comment type="similarity">
    <text evidence="1">Belongs to the CdaR family.</text>
</comment>
<reference evidence="5 6" key="1">
    <citation type="submission" date="2017-04" db="EMBL/GenBank/DDBJ databases">
        <authorList>
            <person name="Afonso C.L."/>
            <person name="Miller P.J."/>
            <person name="Scott M.A."/>
            <person name="Spackman E."/>
            <person name="Goraichik I."/>
            <person name="Dimitrov K.M."/>
            <person name="Suarez D.L."/>
            <person name="Swayne D.E."/>
        </authorList>
    </citation>
    <scope>NUCLEOTIDE SEQUENCE [LARGE SCALE GENOMIC DNA]</scope>
    <source>
        <strain evidence="5 6">DSM 11270</strain>
    </source>
</reference>
<evidence type="ECO:0000313" key="6">
    <source>
        <dbReference type="Proteomes" id="UP000192731"/>
    </source>
</evidence>
<dbReference type="AlphaFoldDB" id="A0A1W1UW62"/>
<evidence type="ECO:0000259" key="2">
    <source>
        <dbReference type="Pfam" id="PF05651"/>
    </source>
</evidence>
<dbReference type="InterPro" id="IPR042070">
    <property type="entry name" value="PucR_C-HTH_sf"/>
</dbReference>
<dbReference type="Gene3D" id="1.10.10.2840">
    <property type="entry name" value="PucR C-terminal helix-turn-helix domain"/>
    <property type="match status" value="1"/>
</dbReference>
<protein>
    <submittedName>
        <fullName evidence="5">Carbohydrate diacid regulator</fullName>
    </submittedName>
</protein>
<evidence type="ECO:0000259" key="4">
    <source>
        <dbReference type="Pfam" id="PF17853"/>
    </source>
</evidence>
<dbReference type="EMBL" id="FWWT01000012">
    <property type="protein sequence ID" value="SMB85323.1"/>
    <property type="molecule type" value="Genomic_DNA"/>
</dbReference>
<dbReference type="STRING" id="656914.SAMN00017405_1631"/>
<dbReference type="PANTHER" id="PTHR33744">
    <property type="entry name" value="CARBOHYDRATE DIACID REGULATOR"/>
    <property type="match status" value="1"/>
</dbReference>
<dbReference type="InterPro" id="IPR041522">
    <property type="entry name" value="CdaR_GGDEF"/>
</dbReference>
<gene>
    <name evidence="5" type="ORF">SAMN00017405_1631</name>
</gene>
<evidence type="ECO:0000313" key="5">
    <source>
        <dbReference type="EMBL" id="SMB85323.1"/>
    </source>
</evidence>
<proteinExistence type="inferred from homology"/>
<feature type="domain" description="PucR C-terminal helix-turn-helix" evidence="3">
    <location>
        <begin position="335"/>
        <end position="390"/>
    </location>
</feature>
<name>A0A1W1UW62_DESTI</name>
<dbReference type="Pfam" id="PF13556">
    <property type="entry name" value="HTH_30"/>
    <property type="match status" value="1"/>
</dbReference>
<keyword evidence="6" id="KW-1185">Reference proteome</keyword>
<dbReference type="InterPro" id="IPR051448">
    <property type="entry name" value="CdaR-like_regulators"/>
</dbReference>
<evidence type="ECO:0000256" key="1">
    <source>
        <dbReference type="ARBA" id="ARBA00006754"/>
    </source>
</evidence>
<dbReference type="RefSeq" id="WP_084052453.1">
    <property type="nucleotide sequence ID" value="NZ_FWWT01000012.1"/>
</dbReference>
<organism evidence="5 6">
    <name type="scientific">Desulfonispora thiosulfatigenes DSM 11270</name>
    <dbReference type="NCBI Taxonomy" id="656914"/>
    <lineage>
        <taxon>Bacteria</taxon>
        <taxon>Bacillati</taxon>
        <taxon>Bacillota</taxon>
        <taxon>Clostridia</taxon>
        <taxon>Eubacteriales</taxon>
        <taxon>Peptococcaceae</taxon>
        <taxon>Desulfonispora</taxon>
    </lineage>
</organism>
<evidence type="ECO:0000259" key="3">
    <source>
        <dbReference type="Pfam" id="PF13556"/>
    </source>
</evidence>
<dbReference type="Pfam" id="PF05651">
    <property type="entry name" value="Diacid_rec"/>
    <property type="match status" value="1"/>
</dbReference>
<accession>A0A1W1UW62</accession>
<dbReference type="OrthoDB" id="212459at2"/>
<dbReference type="InterPro" id="IPR025736">
    <property type="entry name" value="PucR_C-HTH_dom"/>
</dbReference>
<dbReference type="Pfam" id="PF17853">
    <property type="entry name" value="GGDEF_2"/>
    <property type="match status" value="1"/>
</dbReference>
<dbReference type="Proteomes" id="UP000192731">
    <property type="component" value="Unassembled WGS sequence"/>
</dbReference>
<feature type="domain" description="Putative sugar diacid recognition" evidence="2">
    <location>
        <begin position="3"/>
        <end position="130"/>
    </location>
</feature>